<feature type="compositionally biased region" description="Polar residues" evidence="1">
    <location>
        <begin position="414"/>
        <end position="424"/>
    </location>
</feature>
<dbReference type="VEuPathDB" id="FungiDB:M747DRAFT_351939"/>
<dbReference type="VEuPathDB" id="FungiDB:An01g00800"/>
<dbReference type="VEuPathDB" id="FungiDB:An01g00810"/>
<gene>
    <name evidence="3" type="ORF">ABL_09922</name>
</gene>
<sequence>MADDLFDVSQWQFSTTWLYLPCTEEYWNRPDQFQRAINDIDTLTYAIYNYNPAILPTMRGVLLAVYHPLYYDTTSILAIARGDLVNYQIAAAGQLDLMGPSQSTICLPLNESTIYLSLNENNYMDISEDANRMVYVAHHADAVPYAANITQLTEYTETIHTQCGTDTCVAQEIWVQPVYKSGAEVLKKGLVQCKGARLLLADILHHRDVLLKLRAGVIYVDLFRPVDDGQYPTFSGLGPHGIVLAINTSTASQGDTIVLSATQSSEAVLSSHAHTYSPFLFVPFQATTTQTVYLTNYPRALEIPPNNFHLSSLCTIMSSHLKSSSLPSPNNVQPTKGPKYKRKRLLWILLGTFFLVAIVVVVACLSVLLPKKFKHDNNDDGSSHNTGVSTTQGNDTLPMNPDGGTYNEGGPHNGTGTHTASVTPTGDVPHQPSATSNGEDSQRPTAVVNVTDTQPVQGGSQSQDGECHVVSKVSYTFYGYPDNDPPGSDISEDCGRGMAAGGIGTHENPLTFATAPGEFDRCEIVYSPYLQKYLINEDYCEQCTKDWKSHIWHVDVWLGGNSTTYGTEQLKCENSLTSDEESQVVVKNPSSTLPVDLTSFYLGGNSVCSLDHIYPDYDTKDYC</sequence>
<protein>
    <submittedName>
        <fullName evidence="3">Uncharacterized protein</fullName>
    </submittedName>
</protein>
<accession>A0A100IUB2</accession>
<dbReference type="AlphaFoldDB" id="A0A100IUB2"/>
<dbReference type="EMBL" id="BCMY01000027">
    <property type="protein sequence ID" value="GAQ47261.1"/>
    <property type="molecule type" value="Genomic_DNA"/>
</dbReference>
<evidence type="ECO:0000256" key="1">
    <source>
        <dbReference type="SAM" id="MobiDB-lite"/>
    </source>
</evidence>
<evidence type="ECO:0000313" key="3">
    <source>
        <dbReference type="EMBL" id="GAQ47261.1"/>
    </source>
</evidence>
<keyword evidence="2" id="KW-0472">Membrane</keyword>
<feature type="transmembrane region" description="Helical" evidence="2">
    <location>
        <begin position="345"/>
        <end position="369"/>
    </location>
</feature>
<dbReference type="VEuPathDB" id="FungiDB:ASPNIDRAFT2_36489"/>
<reference evidence="4" key="1">
    <citation type="journal article" date="2016" name="Genome Announc.">
        <title>Draft genome sequence of Aspergillus niger strain An76.</title>
        <authorList>
            <person name="Gong W."/>
            <person name="Cheng Z."/>
            <person name="Zhang H."/>
            <person name="Liu L."/>
            <person name="Gao P."/>
            <person name="Wang L."/>
        </authorList>
    </citation>
    <scope>NUCLEOTIDE SEQUENCE [LARGE SCALE GENOMIC DNA]</scope>
    <source>
        <strain evidence="4">An76</strain>
    </source>
</reference>
<organism evidence="3 4">
    <name type="scientific">Aspergillus niger</name>
    <dbReference type="NCBI Taxonomy" id="5061"/>
    <lineage>
        <taxon>Eukaryota</taxon>
        <taxon>Fungi</taxon>
        <taxon>Dikarya</taxon>
        <taxon>Ascomycota</taxon>
        <taxon>Pezizomycotina</taxon>
        <taxon>Eurotiomycetes</taxon>
        <taxon>Eurotiomycetidae</taxon>
        <taxon>Eurotiales</taxon>
        <taxon>Aspergillaceae</taxon>
        <taxon>Aspergillus</taxon>
        <taxon>Aspergillus subgen. Circumdati</taxon>
    </lineage>
</organism>
<dbReference type="VEuPathDB" id="FungiDB:ASPNIDRAFT2_1170808"/>
<dbReference type="VEuPathDB" id="FungiDB:ATCC64974_22780"/>
<evidence type="ECO:0000313" key="4">
    <source>
        <dbReference type="Proteomes" id="UP000068243"/>
    </source>
</evidence>
<name>A0A100IUB2_ASPNG</name>
<proteinExistence type="predicted"/>
<dbReference type="OrthoDB" id="5332384at2759"/>
<keyword evidence="2" id="KW-1133">Transmembrane helix</keyword>
<dbReference type="VEuPathDB" id="FungiDB:M747DRAFT_351937"/>
<feature type="compositionally biased region" description="Polar residues" evidence="1">
    <location>
        <begin position="383"/>
        <end position="397"/>
    </location>
</feature>
<evidence type="ECO:0000256" key="2">
    <source>
        <dbReference type="SAM" id="Phobius"/>
    </source>
</evidence>
<comment type="caution">
    <text evidence="3">The sequence shown here is derived from an EMBL/GenBank/DDBJ whole genome shotgun (WGS) entry which is preliminary data.</text>
</comment>
<keyword evidence="2" id="KW-0812">Transmembrane</keyword>
<dbReference type="Proteomes" id="UP000068243">
    <property type="component" value="Unassembled WGS sequence"/>
</dbReference>
<dbReference type="VEuPathDB" id="FungiDB:ATCC64974_22770"/>
<feature type="region of interest" description="Disordered" evidence="1">
    <location>
        <begin position="375"/>
        <end position="444"/>
    </location>
</feature>